<proteinExistence type="predicted"/>
<accession>A0ABV8ZR41</accession>
<comment type="caution">
    <text evidence="1">The sequence shown here is derived from an EMBL/GenBank/DDBJ whole genome shotgun (WGS) entry which is preliminary data.</text>
</comment>
<keyword evidence="2" id="KW-1185">Reference proteome</keyword>
<evidence type="ECO:0000313" key="2">
    <source>
        <dbReference type="Proteomes" id="UP001595999"/>
    </source>
</evidence>
<feature type="non-terminal residue" evidence="1">
    <location>
        <position position="1"/>
    </location>
</feature>
<organism evidence="1 2">
    <name type="scientific">Chromobacterium aquaticum</name>
    <dbReference type="NCBI Taxonomy" id="467180"/>
    <lineage>
        <taxon>Bacteria</taxon>
        <taxon>Pseudomonadati</taxon>
        <taxon>Pseudomonadota</taxon>
        <taxon>Betaproteobacteria</taxon>
        <taxon>Neisseriales</taxon>
        <taxon>Chromobacteriaceae</taxon>
        <taxon>Chromobacterium</taxon>
    </lineage>
</organism>
<evidence type="ECO:0008006" key="3">
    <source>
        <dbReference type="Google" id="ProtNLM"/>
    </source>
</evidence>
<reference evidence="2" key="1">
    <citation type="journal article" date="2019" name="Int. J. Syst. Evol. Microbiol.">
        <title>The Global Catalogue of Microorganisms (GCM) 10K type strain sequencing project: providing services to taxonomists for standard genome sequencing and annotation.</title>
        <authorList>
            <consortium name="The Broad Institute Genomics Platform"/>
            <consortium name="The Broad Institute Genome Sequencing Center for Infectious Disease"/>
            <person name="Wu L."/>
            <person name="Ma J."/>
        </authorList>
    </citation>
    <scope>NUCLEOTIDE SEQUENCE [LARGE SCALE GENOMIC DNA]</scope>
    <source>
        <strain evidence="2">CGMCC 4.7608</strain>
    </source>
</reference>
<protein>
    <recommendedName>
        <fullName evidence="3">Transposase</fullName>
    </recommendedName>
</protein>
<dbReference type="Proteomes" id="UP001595999">
    <property type="component" value="Unassembled WGS sequence"/>
</dbReference>
<name>A0ABV8ZR41_9NEIS</name>
<gene>
    <name evidence="1" type="ORF">ACFO0R_05860</name>
</gene>
<sequence>PRGTSNTSLPMYLRNISAHLQKNRKQLLRACSKSREQERDKALRLRKRNVQAVHEHFEVVFNAVSPKRSRL</sequence>
<dbReference type="EMBL" id="JBHSEK010000003">
    <property type="protein sequence ID" value="MFC4489136.1"/>
    <property type="molecule type" value="Genomic_DNA"/>
</dbReference>
<dbReference type="RefSeq" id="WP_378124329.1">
    <property type="nucleotide sequence ID" value="NZ_JBHSEK010000003.1"/>
</dbReference>
<evidence type="ECO:0000313" key="1">
    <source>
        <dbReference type="EMBL" id="MFC4489136.1"/>
    </source>
</evidence>